<keyword evidence="2" id="KW-0804">Transcription</keyword>
<feature type="domain" description="HTH araC/xylS-type" evidence="3">
    <location>
        <begin position="215"/>
        <end position="313"/>
    </location>
</feature>
<dbReference type="PROSITE" id="PS01124">
    <property type="entry name" value="HTH_ARAC_FAMILY_2"/>
    <property type="match status" value="1"/>
</dbReference>
<dbReference type="InterPro" id="IPR002818">
    <property type="entry name" value="DJ-1/PfpI"/>
</dbReference>
<keyword evidence="1" id="KW-0805">Transcription regulation</keyword>
<dbReference type="RefSeq" id="WP_070123371.1">
    <property type="nucleotide sequence ID" value="NZ_MDHN01000004.1"/>
</dbReference>
<dbReference type="SUPFAM" id="SSF52317">
    <property type="entry name" value="Class I glutamine amidotransferase-like"/>
    <property type="match status" value="1"/>
</dbReference>
<evidence type="ECO:0000259" key="3">
    <source>
        <dbReference type="PROSITE" id="PS01124"/>
    </source>
</evidence>
<dbReference type="Gene3D" id="3.40.50.880">
    <property type="match status" value="1"/>
</dbReference>
<comment type="caution">
    <text evidence="4">The sequence shown here is derived from an EMBL/GenBank/DDBJ whole genome shotgun (WGS) entry which is preliminary data.</text>
</comment>
<organism evidence="4 5">
    <name type="scientific">Alteromonas confluentis</name>
    <dbReference type="NCBI Taxonomy" id="1656094"/>
    <lineage>
        <taxon>Bacteria</taxon>
        <taxon>Pseudomonadati</taxon>
        <taxon>Pseudomonadota</taxon>
        <taxon>Gammaproteobacteria</taxon>
        <taxon>Alteromonadales</taxon>
        <taxon>Alteromonadaceae</taxon>
        <taxon>Alteromonas/Salinimonas group</taxon>
        <taxon>Alteromonas</taxon>
    </lineage>
</organism>
<dbReference type="Pfam" id="PF01965">
    <property type="entry name" value="DJ-1_PfpI"/>
    <property type="match status" value="1"/>
</dbReference>
<dbReference type="InterPro" id="IPR018060">
    <property type="entry name" value="HTH_AraC"/>
</dbReference>
<dbReference type="PANTHER" id="PTHR43130:SF3">
    <property type="entry name" value="HTH-TYPE TRANSCRIPTIONAL REGULATOR RV1931C"/>
    <property type="match status" value="1"/>
</dbReference>
<evidence type="ECO:0000256" key="2">
    <source>
        <dbReference type="ARBA" id="ARBA00023163"/>
    </source>
</evidence>
<evidence type="ECO:0000313" key="5">
    <source>
        <dbReference type="Proteomes" id="UP000175691"/>
    </source>
</evidence>
<evidence type="ECO:0000256" key="1">
    <source>
        <dbReference type="ARBA" id="ARBA00023015"/>
    </source>
</evidence>
<reference evidence="4 5" key="1">
    <citation type="submission" date="2016-08" db="EMBL/GenBank/DDBJ databases">
        <authorList>
            <person name="Seilhamer J.J."/>
        </authorList>
    </citation>
    <scope>NUCLEOTIDE SEQUENCE [LARGE SCALE GENOMIC DNA]</scope>
    <source>
        <strain evidence="4 5">KCTC 42603</strain>
    </source>
</reference>
<dbReference type="OrthoDB" id="9803764at2"/>
<dbReference type="GO" id="GO:0043565">
    <property type="term" value="F:sequence-specific DNA binding"/>
    <property type="evidence" value="ECO:0007669"/>
    <property type="project" value="InterPro"/>
</dbReference>
<dbReference type="GO" id="GO:0003700">
    <property type="term" value="F:DNA-binding transcription factor activity"/>
    <property type="evidence" value="ECO:0007669"/>
    <property type="project" value="InterPro"/>
</dbReference>
<protein>
    <submittedName>
        <fullName evidence="4">Transcriptional regulator</fullName>
    </submittedName>
</protein>
<dbReference type="InterPro" id="IPR052158">
    <property type="entry name" value="INH-QAR"/>
</dbReference>
<proteinExistence type="predicted"/>
<dbReference type="SUPFAM" id="SSF46689">
    <property type="entry name" value="Homeodomain-like"/>
    <property type="match status" value="2"/>
</dbReference>
<sequence length="317" mass="35020">MTKTICILAYEGVELLDLSGPQSAFFEANQCQPDSYEMKVVGFSTQAVTCEAGLQIIPELSIEDIGNCHSLIIPGGAGSRSDSITESDLEKLRKLMAHSERVVSICTGAYLLARTGLPSGTKVATHWAFAEKLKSAFPALTVESAKLYIRDGKYWSSAGVTSGIDLTLSLIEADCGKAVAHYVAKHLVVYMKRSGNQKQYSDLLDIQSPRQDRLGNVIDWIRDNIGRDITVSLLAEQLCLSERQCHRFFIDETGLNPAAYVEKFRMQVASDLLVSSEREMKAIAGLVGFSSYDGFRRAFIRNYTVSPSAYRNAFRFI</sequence>
<dbReference type="SMART" id="SM00342">
    <property type="entry name" value="HTH_ARAC"/>
    <property type="match status" value="1"/>
</dbReference>
<gene>
    <name evidence="4" type="ORF">BFC18_02530</name>
</gene>
<evidence type="ECO:0000313" key="4">
    <source>
        <dbReference type="EMBL" id="OFC72458.1"/>
    </source>
</evidence>
<dbReference type="Gene3D" id="1.10.10.60">
    <property type="entry name" value="Homeodomain-like"/>
    <property type="match status" value="1"/>
</dbReference>
<dbReference type="InterPro" id="IPR009057">
    <property type="entry name" value="Homeodomain-like_sf"/>
</dbReference>
<dbReference type="PANTHER" id="PTHR43130">
    <property type="entry name" value="ARAC-FAMILY TRANSCRIPTIONAL REGULATOR"/>
    <property type="match status" value="1"/>
</dbReference>
<dbReference type="Pfam" id="PF12833">
    <property type="entry name" value="HTH_18"/>
    <property type="match status" value="1"/>
</dbReference>
<keyword evidence="5" id="KW-1185">Reference proteome</keyword>
<dbReference type="CDD" id="cd03137">
    <property type="entry name" value="GATase1_AraC_1"/>
    <property type="match status" value="1"/>
</dbReference>
<dbReference type="Proteomes" id="UP000175691">
    <property type="component" value="Unassembled WGS sequence"/>
</dbReference>
<dbReference type="EMBL" id="MDHN01000004">
    <property type="protein sequence ID" value="OFC72458.1"/>
    <property type="molecule type" value="Genomic_DNA"/>
</dbReference>
<accession>A0A1E7ZG10</accession>
<name>A0A1E7ZG10_9ALTE</name>
<dbReference type="AlphaFoldDB" id="A0A1E7ZG10"/>
<dbReference type="STRING" id="1656094.BFC18_02530"/>
<dbReference type="InterPro" id="IPR029062">
    <property type="entry name" value="Class_I_gatase-like"/>
</dbReference>